<gene>
    <name evidence="2" type="ORF">P245_26380</name>
</gene>
<reference evidence="2 3" key="1">
    <citation type="submission" date="2013-09" db="EMBL/GenBank/DDBJ databases">
        <title>High correlation between genotypes and phenotypes of environmental bacteria Comamonas testosteroni strains.</title>
        <authorList>
            <person name="Liu L."/>
            <person name="Zhu W."/>
            <person name="Xia X."/>
            <person name="Xu B."/>
            <person name="Luo M."/>
            <person name="Wang G."/>
        </authorList>
    </citation>
    <scope>NUCLEOTIDE SEQUENCE [LARGE SCALE GENOMIC DNA]</scope>
    <source>
        <strain evidence="2 3">JL14</strain>
    </source>
</reference>
<dbReference type="InterPro" id="IPR039569">
    <property type="entry name" value="FAS1-like_DH_region"/>
</dbReference>
<dbReference type="PIRSF" id="PIRSF018072">
    <property type="entry name" value="UCP018072"/>
    <property type="match status" value="1"/>
</dbReference>
<dbReference type="RefSeq" id="WP_034383715.1">
    <property type="nucleotide sequence ID" value="NZ_AWTN01000148.1"/>
</dbReference>
<evidence type="ECO:0000313" key="3">
    <source>
        <dbReference type="Proteomes" id="UP000029567"/>
    </source>
</evidence>
<dbReference type="CDD" id="cd03441">
    <property type="entry name" value="R_hydratase_like"/>
    <property type="match status" value="1"/>
</dbReference>
<dbReference type="SUPFAM" id="SSF54637">
    <property type="entry name" value="Thioesterase/thiol ester dehydrase-isomerase"/>
    <property type="match status" value="1"/>
</dbReference>
<dbReference type="Proteomes" id="UP000029567">
    <property type="component" value="Unassembled WGS sequence"/>
</dbReference>
<feature type="domain" description="FAS1-like dehydratase" evidence="1">
    <location>
        <begin position="5"/>
        <end position="138"/>
    </location>
</feature>
<comment type="caution">
    <text evidence="2">The sequence shown here is derived from an EMBL/GenBank/DDBJ whole genome shotgun (WGS) entry which is preliminary data.</text>
</comment>
<protein>
    <submittedName>
        <fullName evidence="2">Acyl dehydratase</fullName>
    </submittedName>
</protein>
<organism evidence="2 3">
    <name type="scientific">Comamonas thiooxydans</name>
    <dbReference type="NCBI Taxonomy" id="363952"/>
    <lineage>
        <taxon>Bacteria</taxon>
        <taxon>Pseudomonadati</taxon>
        <taxon>Pseudomonadota</taxon>
        <taxon>Betaproteobacteria</taxon>
        <taxon>Burkholderiales</taxon>
        <taxon>Comamonadaceae</taxon>
        <taxon>Comamonas</taxon>
    </lineage>
</organism>
<dbReference type="Pfam" id="PF13452">
    <property type="entry name" value="FAS1_DH_region"/>
    <property type="match status" value="1"/>
</dbReference>
<dbReference type="EMBL" id="AWTN01000148">
    <property type="protein sequence ID" value="KGG82966.1"/>
    <property type="molecule type" value="Genomic_DNA"/>
</dbReference>
<dbReference type="AlphaFoldDB" id="A0A0E3B6Y1"/>
<dbReference type="InterPro" id="IPR029069">
    <property type="entry name" value="HotDog_dom_sf"/>
</dbReference>
<sequence>MIDTQWIGHDLPSSELNLDRSRLRFFAKAIGENNAVYTDLEAARAAGYPDLPVPPTLLFAAEMDSGASDLLLQTLNIPITKILHGEQSFCYHRSACAGDRITVQSRIDDIYSKKNGALEFVVKSSRAINQNNELVAEMRSVIVVRN</sequence>
<evidence type="ECO:0000259" key="1">
    <source>
        <dbReference type="Pfam" id="PF13452"/>
    </source>
</evidence>
<evidence type="ECO:0000313" key="2">
    <source>
        <dbReference type="EMBL" id="KGG82966.1"/>
    </source>
</evidence>
<accession>A0A0E3B6Y1</accession>
<dbReference type="Gene3D" id="3.10.129.10">
    <property type="entry name" value="Hotdog Thioesterase"/>
    <property type="match status" value="1"/>
</dbReference>
<name>A0A0E3B6Y1_9BURK</name>
<dbReference type="InterPro" id="IPR016709">
    <property type="entry name" value="HadA-like"/>
</dbReference>
<proteinExistence type="predicted"/>